<comment type="caution">
    <text evidence="2">The sequence shown here is derived from an EMBL/GenBank/DDBJ whole genome shotgun (WGS) entry which is preliminary data.</text>
</comment>
<dbReference type="RefSeq" id="WP_159974793.1">
    <property type="nucleotide sequence ID" value="NZ_BLIV01000001.1"/>
</dbReference>
<dbReference type="Pfam" id="PF05430">
    <property type="entry name" value="Methyltransf_30"/>
    <property type="match status" value="1"/>
</dbReference>
<dbReference type="PANTHER" id="PTHR39963:SF1">
    <property type="entry name" value="MNMC-LIKE METHYLTRANSFERASE DOMAIN-CONTAINING PROTEIN"/>
    <property type="match status" value="1"/>
</dbReference>
<sequence length="225" mass="24171">MQNQTADLSWSAEGVPVSNRFDDPYFSLQNGLEETRHVFLQGNRLPERFAPGFRIAELGFGTGLNFLATVQAWQGAGAPGDLSFTSLEAFPMSAEEMATALRPFGELGGLRDQLTSRWSEAGGPIDFGPGVRLEVIIGDVRTTLPCWHGAADAWYLDGFSPAKNPDMWSEDLMQMVAARTAPGGTVATYSAAGAVRRALADAGFSVQRVPGFGRKRHMTVGSLAT</sequence>
<proteinExistence type="predicted"/>
<keyword evidence="3" id="KW-1185">Reference proteome</keyword>
<dbReference type="InterPro" id="IPR047785">
    <property type="entry name" value="tRNA_MNMC2"/>
</dbReference>
<dbReference type="Proteomes" id="UP000436522">
    <property type="component" value="Unassembled WGS sequence"/>
</dbReference>
<dbReference type="AlphaFoldDB" id="A0A640VRV9"/>
<dbReference type="Gene3D" id="3.40.50.150">
    <property type="entry name" value="Vaccinia Virus protein VP39"/>
    <property type="match status" value="1"/>
</dbReference>
<evidence type="ECO:0000259" key="1">
    <source>
        <dbReference type="Pfam" id="PF05430"/>
    </source>
</evidence>
<dbReference type="SUPFAM" id="SSF53335">
    <property type="entry name" value="S-adenosyl-L-methionine-dependent methyltransferases"/>
    <property type="match status" value="1"/>
</dbReference>
<reference evidence="2 3" key="1">
    <citation type="submission" date="2019-12" db="EMBL/GenBank/DDBJ databases">
        <title>Roseobacter cerasinus sp. nov., isolated from seawater around aquaculture.</title>
        <authorList>
            <person name="Muramatsu S."/>
            <person name="Takabe Y."/>
            <person name="Mori K."/>
            <person name="Takaichi S."/>
            <person name="Hanada S."/>
        </authorList>
    </citation>
    <scope>NUCLEOTIDE SEQUENCE [LARGE SCALE GENOMIC DNA]</scope>
    <source>
        <strain evidence="2 3">AI77</strain>
    </source>
</reference>
<evidence type="ECO:0000313" key="3">
    <source>
        <dbReference type="Proteomes" id="UP000436522"/>
    </source>
</evidence>
<organism evidence="2 3">
    <name type="scientific">Roseobacter cerasinus</name>
    <dbReference type="NCBI Taxonomy" id="2602289"/>
    <lineage>
        <taxon>Bacteria</taxon>
        <taxon>Pseudomonadati</taxon>
        <taxon>Pseudomonadota</taxon>
        <taxon>Alphaproteobacteria</taxon>
        <taxon>Rhodobacterales</taxon>
        <taxon>Roseobacteraceae</taxon>
        <taxon>Roseobacter</taxon>
    </lineage>
</organism>
<dbReference type="EMBL" id="BLIV01000001">
    <property type="protein sequence ID" value="GFE48946.1"/>
    <property type="molecule type" value="Genomic_DNA"/>
</dbReference>
<dbReference type="PANTHER" id="PTHR39963">
    <property type="entry name" value="SLL0983 PROTEIN"/>
    <property type="match status" value="1"/>
</dbReference>
<dbReference type="OrthoDB" id="9786494at2"/>
<protein>
    <submittedName>
        <fullName evidence="2">FAD-dependent oxidoreductase</fullName>
    </submittedName>
</protein>
<accession>A0A640VRV9</accession>
<dbReference type="GO" id="GO:0016645">
    <property type="term" value="F:oxidoreductase activity, acting on the CH-NH group of donors"/>
    <property type="evidence" value="ECO:0007669"/>
    <property type="project" value="InterPro"/>
</dbReference>
<evidence type="ECO:0000313" key="2">
    <source>
        <dbReference type="EMBL" id="GFE48946.1"/>
    </source>
</evidence>
<feature type="domain" description="MnmC-like methyltransferase" evidence="1">
    <location>
        <begin position="125"/>
        <end position="223"/>
    </location>
</feature>
<dbReference type="InterPro" id="IPR008471">
    <property type="entry name" value="MnmC-like_methylTransf"/>
</dbReference>
<dbReference type="InterPro" id="IPR029063">
    <property type="entry name" value="SAM-dependent_MTases_sf"/>
</dbReference>
<gene>
    <name evidence="2" type="ORF">So717_06990</name>
</gene>
<dbReference type="NCBIfam" id="NF033855">
    <property type="entry name" value="tRNA_MNMC2"/>
    <property type="match status" value="1"/>
</dbReference>
<name>A0A640VRV9_9RHOB</name>
<dbReference type="GO" id="GO:0004808">
    <property type="term" value="F:tRNA (5-methylaminomethyl-2-thiouridylate)(34)-methyltransferase activity"/>
    <property type="evidence" value="ECO:0007669"/>
    <property type="project" value="InterPro"/>
</dbReference>